<dbReference type="InterPro" id="IPR051055">
    <property type="entry name" value="PIF1_helicase"/>
</dbReference>
<dbReference type="CDD" id="cd18809">
    <property type="entry name" value="SF1_C_RecD"/>
    <property type="match status" value="1"/>
</dbReference>
<dbReference type="RefSeq" id="WP_176325381.1">
    <property type="nucleotide sequence ID" value="NZ_CP054051.1"/>
</dbReference>
<protein>
    <submittedName>
        <fullName evidence="3">RecD-like DNA helicase (AAA domain)</fullName>
    </submittedName>
</protein>
<evidence type="ECO:0000313" key="3">
    <source>
        <dbReference type="EMBL" id="QKJ26190.1"/>
    </source>
</evidence>
<dbReference type="Pfam" id="PF13245">
    <property type="entry name" value="AAA_19"/>
    <property type="match status" value="1"/>
</dbReference>
<dbReference type="PANTHER" id="PTHR47642:SF6">
    <property type="entry name" value="ATP-DEPENDENT DNA HELICASE"/>
    <property type="match status" value="1"/>
</dbReference>
<dbReference type="KEGG" id="acib:ACBT_0208"/>
<dbReference type="Proteomes" id="UP000509513">
    <property type="component" value="Chromosome"/>
</dbReference>
<dbReference type="InterPro" id="IPR054572">
    <property type="entry name" value="TBP-TOTE"/>
</dbReference>
<reference evidence="3 4" key="1">
    <citation type="submission" date="2020-05" db="EMBL/GenBank/DDBJ databases">
        <title>Complete genome sequencing of Campylobacter and Arcobacter type strains.</title>
        <authorList>
            <person name="Miller W.G."/>
            <person name="Yee E."/>
        </authorList>
    </citation>
    <scope>NUCLEOTIDE SEQUENCE [LARGE SCALE GENOMIC DNA]</scope>
    <source>
        <strain evidence="3 4">LMG 21996</strain>
    </source>
</reference>
<sequence length="700" mass="81185">MSAIKLSQFFQKYNLTNSQSELVSKLEAFIDAPNSSQNIFLLKGYAGTGKTFITKGLTEYLKEIRRTFILAAPTGKAAKVIANKTQNEAYTIHKTIYSTNDIKEYKENENDKTYKFYFDLRVNEDSNNTIYIIDEASMISNIYSEPEFFRFGSGFLLQDLLKYINIDCNDHNKKIIFIGDNAQLPPIGMNFSPALDAQYLKQTFNLLVNDYELTEVVRQKSDSGILKNTVPIRKSLDNQTFNQLDIDTNYNDVAHIAHEDFLNTYLMQCNNRIDQDTIVIAFSNASVKEYNDKIREYFFPGNTNNITVNDKVLVVSNNANYEIFISNGDFGIIQEVSYKPEVKHIVTKNGIINETLYFRDVTILFHDINGVPHSIKSKIIENLLYSDKSNLSSNQHKALYVDFVMRNPHLKSNTKEWKDALKKDPYFNALKIKFGYAITCHKAQGSEWKNVFLNCKTHQSVLSQSYFRWIYTAITRSSEKLFTLDEPHFSPFTKMQQYNSPVLQPIETKEINDSTNNEFSAQITLPEFIEDAIYSETKKLLDQSDIKITDTIHNQYCEQYTLEYNNEICRIKFIYNSKNKITKVSAIETNTLAKLAEILLKSLENKTLFLANMAEDKKHFVFAENFLEEYYNAILNTISNYDIEIIQIEHFNYLERYTFKQNNEVSIIDFYYNGKKQFTRSQPQSNSSIELSKLILSLLN</sequence>
<dbReference type="PANTHER" id="PTHR47642">
    <property type="entry name" value="ATP-DEPENDENT DNA HELICASE"/>
    <property type="match status" value="1"/>
</dbReference>
<dbReference type="InterPro" id="IPR027417">
    <property type="entry name" value="P-loop_NTPase"/>
</dbReference>
<dbReference type="SUPFAM" id="SSF52540">
    <property type="entry name" value="P-loop containing nucleoside triphosphate hydrolases"/>
    <property type="match status" value="2"/>
</dbReference>
<dbReference type="InterPro" id="IPR027785">
    <property type="entry name" value="UvrD-like_helicase_C"/>
</dbReference>
<feature type="domain" description="TATA-binding-like protein" evidence="2">
    <location>
        <begin position="624"/>
        <end position="698"/>
    </location>
</feature>
<keyword evidence="3" id="KW-0547">Nucleotide-binding</keyword>
<evidence type="ECO:0000259" key="1">
    <source>
        <dbReference type="Pfam" id="PF13538"/>
    </source>
</evidence>
<gene>
    <name evidence="3" type="ORF">ACBT_0208</name>
</gene>
<keyword evidence="3" id="KW-0347">Helicase</keyword>
<proteinExistence type="predicted"/>
<feature type="domain" description="UvrD-like helicase C-terminal" evidence="1">
    <location>
        <begin position="435"/>
        <end position="482"/>
    </location>
</feature>
<dbReference type="EMBL" id="CP054051">
    <property type="protein sequence ID" value="QKJ26190.1"/>
    <property type="molecule type" value="Genomic_DNA"/>
</dbReference>
<dbReference type="Pfam" id="PF13538">
    <property type="entry name" value="UvrD_C_2"/>
    <property type="match status" value="1"/>
</dbReference>
<keyword evidence="3" id="KW-0067">ATP-binding</keyword>
<dbReference type="CDD" id="cd17933">
    <property type="entry name" value="DEXSc_RecD-like"/>
    <property type="match status" value="1"/>
</dbReference>
<evidence type="ECO:0000313" key="4">
    <source>
        <dbReference type="Proteomes" id="UP000509513"/>
    </source>
</evidence>
<dbReference type="GO" id="GO:0004386">
    <property type="term" value="F:helicase activity"/>
    <property type="evidence" value="ECO:0007669"/>
    <property type="project" value="UniProtKB-KW"/>
</dbReference>
<name>A0A7L5JM34_9BACT</name>
<evidence type="ECO:0000259" key="2">
    <source>
        <dbReference type="Pfam" id="PF22721"/>
    </source>
</evidence>
<dbReference type="Gene3D" id="3.40.50.300">
    <property type="entry name" value="P-loop containing nucleotide triphosphate hydrolases"/>
    <property type="match status" value="2"/>
</dbReference>
<dbReference type="Pfam" id="PF22721">
    <property type="entry name" value="TBP-TOTE"/>
    <property type="match status" value="2"/>
</dbReference>
<feature type="domain" description="TATA-binding-like protein" evidence="2">
    <location>
        <begin position="532"/>
        <end position="595"/>
    </location>
</feature>
<dbReference type="AlphaFoldDB" id="A0A7L5JM34"/>
<accession>A0A7L5JM34</accession>
<keyword evidence="3" id="KW-0378">Hydrolase</keyword>
<organism evidence="3 4">
    <name type="scientific">Aliarcobacter cibarius</name>
    <dbReference type="NCBI Taxonomy" id="255507"/>
    <lineage>
        <taxon>Bacteria</taxon>
        <taxon>Pseudomonadati</taxon>
        <taxon>Campylobacterota</taxon>
        <taxon>Epsilonproteobacteria</taxon>
        <taxon>Campylobacterales</taxon>
        <taxon>Arcobacteraceae</taxon>
        <taxon>Aliarcobacter</taxon>
    </lineage>
</organism>